<dbReference type="EMBL" id="JBBXMP010000068">
    <property type="protein sequence ID" value="KAL0064050.1"/>
    <property type="molecule type" value="Genomic_DNA"/>
</dbReference>
<dbReference type="PANTHER" id="PTHR44329">
    <property type="entry name" value="SERINE/THREONINE-PROTEIN KINASE TNNI3K-RELATED"/>
    <property type="match status" value="1"/>
</dbReference>
<gene>
    <name evidence="2" type="ORF">AAF712_009016</name>
</gene>
<dbReference type="Gene3D" id="1.10.510.10">
    <property type="entry name" value="Transferase(Phosphotransferase) domain 1"/>
    <property type="match status" value="1"/>
</dbReference>
<proteinExistence type="predicted"/>
<dbReference type="PROSITE" id="PS50011">
    <property type="entry name" value="PROTEIN_KINASE_DOM"/>
    <property type="match status" value="1"/>
</dbReference>
<dbReference type="PANTHER" id="PTHR44329:SF214">
    <property type="entry name" value="PROTEIN KINASE DOMAIN-CONTAINING PROTEIN"/>
    <property type="match status" value="1"/>
</dbReference>
<dbReference type="Proteomes" id="UP001437256">
    <property type="component" value="Unassembled WGS sequence"/>
</dbReference>
<dbReference type="InterPro" id="IPR001245">
    <property type="entry name" value="Ser-Thr/Tyr_kinase_cat_dom"/>
</dbReference>
<accession>A0ABR2ZQU4</accession>
<dbReference type="InterPro" id="IPR011009">
    <property type="entry name" value="Kinase-like_dom_sf"/>
</dbReference>
<dbReference type="PIRSF" id="PIRSF000654">
    <property type="entry name" value="Integrin-linked_kinase"/>
    <property type="match status" value="1"/>
</dbReference>
<protein>
    <recommendedName>
        <fullName evidence="1">Protein kinase domain-containing protein</fullName>
    </recommendedName>
</protein>
<feature type="domain" description="Protein kinase" evidence="1">
    <location>
        <begin position="7"/>
        <end position="274"/>
    </location>
</feature>
<sequence>MHPKCLTIQNVEVLGGDFPRAWKGVYEGEVVCLKVIRSSSESNVQALAKEYMQEAITWSQLKHPNILPLIGIHFVGEVKVCLVSPWMERGNLVQFLGSAPREHVDHLSLASGVASGIAYLHHANMVHGNLKGVNILITTDLKACIGGFGSLRIVLDLNEDDDVYDHPRRSAIRWTAPELLKPETYHVTTTQSDMYAFGCVCYKIFTRHTPFYNLYEHEVSKAVLYEHRHPSRPVDAGRILTDVIWEFMASFWNHDPSLRPTAVDAIDRIQHLANSMKRGDIQAAPDWSWFDPEKKHQGNVEYSPLDLELLFQI</sequence>
<name>A0ABR2ZQU4_9AGAR</name>
<evidence type="ECO:0000259" key="1">
    <source>
        <dbReference type="PROSITE" id="PS50011"/>
    </source>
</evidence>
<evidence type="ECO:0000313" key="3">
    <source>
        <dbReference type="Proteomes" id="UP001437256"/>
    </source>
</evidence>
<dbReference type="SUPFAM" id="SSF56112">
    <property type="entry name" value="Protein kinase-like (PK-like)"/>
    <property type="match status" value="1"/>
</dbReference>
<comment type="caution">
    <text evidence="2">The sequence shown here is derived from an EMBL/GenBank/DDBJ whole genome shotgun (WGS) entry which is preliminary data.</text>
</comment>
<keyword evidence="3" id="KW-1185">Reference proteome</keyword>
<reference evidence="2 3" key="1">
    <citation type="submission" date="2024-05" db="EMBL/GenBank/DDBJ databases">
        <title>A draft genome resource for the thread blight pathogen Marasmius tenuissimus strain MS-2.</title>
        <authorList>
            <person name="Yulfo-Soto G.E."/>
            <person name="Baruah I.K."/>
            <person name="Amoako-Attah I."/>
            <person name="Bukari Y."/>
            <person name="Meinhardt L.W."/>
            <person name="Bailey B.A."/>
            <person name="Cohen S.P."/>
        </authorList>
    </citation>
    <scope>NUCLEOTIDE SEQUENCE [LARGE SCALE GENOMIC DNA]</scope>
    <source>
        <strain evidence="2 3">MS-2</strain>
    </source>
</reference>
<organism evidence="2 3">
    <name type="scientific">Marasmius tenuissimus</name>
    <dbReference type="NCBI Taxonomy" id="585030"/>
    <lineage>
        <taxon>Eukaryota</taxon>
        <taxon>Fungi</taxon>
        <taxon>Dikarya</taxon>
        <taxon>Basidiomycota</taxon>
        <taxon>Agaricomycotina</taxon>
        <taxon>Agaricomycetes</taxon>
        <taxon>Agaricomycetidae</taxon>
        <taxon>Agaricales</taxon>
        <taxon>Marasmiineae</taxon>
        <taxon>Marasmiaceae</taxon>
        <taxon>Marasmius</taxon>
    </lineage>
</organism>
<dbReference type="InterPro" id="IPR051681">
    <property type="entry name" value="Ser/Thr_Kinases-Pseudokinases"/>
</dbReference>
<evidence type="ECO:0000313" key="2">
    <source>
        <dbReference type="EMBL" id="KAL0064050.1"/>
    </source>
</evidence>
<dbReference type="Pfam" id="PF07714">
    <property type="entry name" value="PK_Tyr_Ser-Thr"/>
    <property type="match status" value="1"/>
</dbReference>
<dbReference type="InterPro" id="IPR000719">
    <property type="entry name" value="Prot_kinase_dom"/>
</dbReference>